<protein>
    <submittedName>
        <fullName evidence="1">Uncharacterized protein</fullName>
    </submittedName>
</protein>
<evidence type="ECO:0000313" key="2">
    <source>
        <dbReference type="Proteomes" id="UP001214576"/>
    </source>
</evidence>
<proteinExistence type="predicted"/>
<reference evidence="1" key="1">
    <citation type="submission" date="2022-03" db="EMBL/GenBank/DDBJ databases">
        <title>Genomic analyses of argali, domestic sheep and their hybrids provide insights into chromosomal evolution, heterosis and genetic basis of agronomic traits.</title>
        <authorList>
            <person name="Li M."/>
        </authorList>
    </citation>
    <scope>NUCLEOTIDE SEQUENCE</scope>
    <source>
        <strain evidence="1">CAU-MHL-2022a</strain>
        <tissue evidence="1">Skin</tissue>
    </source>
</reference>
<sequence length="147" mass="15580">MECRALAWSWCQSASAQLSVSPVALQAVEAAAAELALESPLGHLDHVIQPHGQCLLVAGARASPVHAEEVQGRGADLEVIKCLEKLLLSLLAKIKCSKTLAFAIDRDWPAEQQAALEVLAMNSCITCACLLHSPITLDSFTVPVTLA</sequence>
<organism evidence="1 2">
    <name type="scientific">Ovis ammon polii</name>
    <dbReference type="NCBI Taxonomy" id="230172"/>
    <lineage>
        <taxon>Eukaryota</taxon>
        <taxon>Metazoa</taxon>
        <taxon>Chordata</taxon>
        <taxon>Craniata</taxon>
        <taxon>Vertebrata</taxon>
        <taxon>Euteleostomi</taxon>
        <taxon>Mammalia</taxon>
        <taxon>Eutheria</taxon>
        <taxon>Laurasiatheria</taxon>
        <taxon>Artiodactyla</taxon>
        <taxon>Ruminantia</taxon>
        <taxon>Pecora</taxon>
        <taxon>Bovidae</taxon>
        <taxon>Caprinae</taxon>
        <taxon>Ovis</taxon>
    </lineage>
</organism>
<keyword evidence="2" id="KW-1185">Reference proteome</keyword>
<dbReference type="Proteomes" id="UP001214576">
    <property type="component" value="Unassembled WGS sequence"/>
</dbReference>
<accession>A0AAD4Y0J6</accession>
<name>A0AAD4Y0J6_OVIAM</name>
<comment type="caution">
    <text evidence="1">The sequence shown here is derived from an EMBL/GenBank/DDBJ whole genome shotgun (WGS) entry which is preliminary data.</text>
</comment>
<dbReference type="AlphaFoldDB" id="A0AAD4Y0J6"/>
<gene>
    <name evidence="1" type="ORF">MG293_020855</name>
</gene>
<dbReference type="EMBL" id="JAKZEL010000029">
    <property type="protein sequence ID" value="KAI4529181.1"/>
    <property type="molecule type" value="Genomic_DNA"/>
</dbReference>
<evidence type="ECO:0000313" key="1">
    <source>
        <dbReference type="EMBL" id="KAI4529181.1"/>
    </source>
</evidence>